<evidence type="ECO:0000313" key="2">
    <source>
        <dbReference type="Proteomes" id="UP000244441"/>
    </source>
</evidence>
<reference evidence="1 2" key="1">
    <citation type="submission" date="2018-01" db="EMBL/GenBank/DDBJ databases">
        <title>Genome sequence of a Cantenovulum-like bacteria.</title>
        <authorList>
            <person name="Tan W.R."/>
            <person name="Lau N.-S."/>
            <person name="Go F."/>
            <person name="Amirul A.-A.A."/>
        </authorList>
    </citation>
    <scope>NUCLEOTIDE SEQUENCE [LARGE SCALE GENOMIC DNA]</scope>
    <source>
        <strain evidence="1 2">CCB-QB4</strain>
    </source>
</reference>
<name>A0A2S0VLY1_9ALTE</name>
<dbReference type="RefSeq" id="WP_108601298.1">
    <property type="nucleotide sequence ID" value="NZ_CP026604.1"/>
</dbReference>
<accession>A0A2S0VLY1</accession>
<dbReference type="KEGG" id="cate:C2869_01625"/>
<dbReference type="Proteomes" id="UP000244441">
    <property type="component" value="Chromosome"/>
</dbReference>
<protein>
    <submittedName>
        <fullName evidence="1">Uncharacterized protein</fullName>
    </submittedName>
</protein>
<sequence length="88" mass="9858">MLAPVHDLLLDLQKLTKCPKVSLALEAELTDCLLIEFSHIDNGLEYLITLEIPQESFNDAELDQISDAFFAELDTQKQLHANEEGGCQ</sequence>
<proteinExistence type="predicted"/>
<dbReference type="AlphaFoldDB" id="A0A2S0VLY1"/>
<dbReference type="EMBL" id="CP026604">
    <property type="protein sequence ID" value="AWB65221.1"/>
    <property type="molecule type" value="Genomic_DNA"/>
</dbReference>
<organism evidence="1 2">
    <name type="scientific">Saccharobesus litoralis</name>
    <dbReference type="NCBI Taxonomy" id="2172099"/>
    <lineage>
        <taxon>Bacteria</taxon>
        <taxon>Pseudomonadati</taxon>
        <taxon>Pseudomonadota</taxon>
        <taxon>Gammaproteobacteria</taxon>
        <taxon>Alteromonadales</taxon>
        <taxon>Alteromonadaceae</taxon>
        <taxon>Saccharobesus</taxon>
    </lineage>
</organism>
<keyword evidence="2" id="KW-1185">Reference proteome</keyword>
<gene>
    <name evidence="1" type="ORF">C2869_01625</name>
</gene>
<evidence type="ECO:0000313" key="1">
    <source>
        <dbReference type="EMBL" id="AWB65221.1"/>
    </source>
</evidence>